<dbReference type="AlphaFoldDB" id="A0ABC9TUR4"/>
<gene>
    <name evidence="1" type="ORF">CLOSYM_03410</name>
</gene>
<dbReference type="Proteomes" id="UP000016491">
    <property type="component" value="Unassembled WGS sequence"/>
</dbReference>
<protein>
    <submittedName>
        <fullName evidence="1">Uncharacterized protein</fullName>
    </submittedName>
</protein>
<sequence length="47" mass="5621">MLRFGFYVENIFKVCNIPLKSGNFIVYKKSQVYILPYIFIPLLFNTK</sequence>
<accession>A0ABC9TUR4</accession>
<reference evidence="1 2" key="1">
    <citation type="submission" date="2013-07" db="EMBL/GenBank/DDBJ databases">
        <authorList>
            <person name="Weinstock G."/>
            <person name="Sodergren E."/>
            <person name="Wylie T."/>
            <person name="Fulton L."/>
            <person name="Fulton R."/>
            <person name="Fronick C."/>
            <person name="O'Laughlin M."/>
            <person name="Godfrey J."/>
            <person name="Miner T."/>
            <person name="Herter B."/>
            <person name="Appelbaum E."/>
            <person name="Cordes M."/>
            <person name="Lek S."/>
            <person name="Wollam A."/>
            <person name="Pepin K.H."/>
            <person name="Palsikar V.B."/>
            <person name="Mitreva M."/>
            <person name="Wilson R.K."/>
        </authorList>
    </citation>
    <scope>NUCLEOTIDE SEQUENCE [LARGE SCALE GENOMIC DNA]</scope>
    <source>
        <strain evidence="1 2">ATCC 14940</strain>
    </source>
</reference>
<proteinExistence type="predicted"/>
<comment type="caution">
    <text evidence="1">The sequence shown here is derived from an EMBL/GenBank/DDBJ whole genome shotgun (WGS) entry which is preliminary data.</text>
</comment>
<organism evidence="1 2">
    <name type="scientific">[Clostridium] symbiosum ATCC 14940</name>
    <dbReference type="NCBI Taxonomy" id="411472"/>
    <lineage>
        <taxon>Bacteria</taxon>
        <taxon>Bacillati</taxon>
        <taxon>Bacillota</taxon>
        <taxon>Clostridia</taxon>
        <taxon>Lachnospirales</taxon>
        <taxon>Lachnospiraceae</taxon>
        <taxon>Otoolea</taxon>
    </lineage>
</organism>
<evidence type="ECO:0000313" key="2">
    <source>
        <dbReference type="Proteomes" id="UP000016491"/>
    </source>
</evidence>
<name>A0ABC9TUR4_CLOSY</name>
<evidence type="ECO:0000313" key="1">
    <source>
        <dbReference type="EMBL" id="ERI75175.1"/>
    </source>
</evidence>
<dbReference type="EMBL" id="AWSU01000269">
    <property type="protein sequence ID" value="ERI75175.1"/>
    <property type="molecule type" value="Genomic_DNA"/>
</dbReference>